<sequence length="87" mass="10262">MSNIVGKRLKIIRNTMKYSQKDFANYLDVSIRSYERWEQGKNISDVNNLIKIADKLNINIDFILGRTDAIITYYNYKDIDKYFNEGG</sequence>
<name>A0ABS6EBF4_9FIRM</name>
<dbReference type="PANTHER" id="PTHR46558">
    <property type="entry name" value="TRACRIPTIONAL REGULATORY PROTEIN-RELATED-RELATED"/>
    <property type="match status" value="1"/>
</dbReference>
<keyword evidence="4" id="KW-1185">Reference proteome</keyword>
<dbReference type="PANTHER" id="PTHR46558:SF11">
    <property type="entry name" value="HTH-TYPE TRANSCRIPTIONAL REGULATOR XRE"/>
    <property type="match status" value="1"/>
</dbReference>
<dbReference type="CDD" id="cd00093">
    <property type="entry name" value="HTH_XRE"/>
    <property type="match status" value="1"/>
</dbReference>
<accession>A0ABS6EBF4</accession>
<dbReference type="SMART" id="SM00530">
    <property type="entry name" value="HTH_XRE"/>
    <property type="match status" value="1"/>
</dbReference>
<keyword evidence="1" id="KW-0238">DNA-binding</keyword>
<dbReference type="Pfam" id="PF01381">
    <property type="entry name" value="HTH_3"/>
    <property type="match status" value="1"/>
</dbReference>
<organism evidence="3 4">
    <name type="scientific">Tissierella simiarum</name>
    <dbReference type="NCBI Taxonomy" id="2841534"/>
    <lineage>
        <taxon>Bacteria</taxon>
        <taxon>Bacillati</taxon>
        <taxon>Bacillota</taxon>
        <taxon>Tissierellia</taxon>
        <taxon>Tissierellales</taxon>
        <taxon>Tissierellaceae</taxon>
        <taxon>Tissierella</taxon>
    </lineage>
</organism>
<comment type="caution">
    <text evidence="3">The sequence shown here is derived from an EMBL/GenBank/DDBJ whole genome shotgun (WGS) entry which is preliminary data.</text>
</comment>
<dbReference type="PROSITE" id="PS50943">
    <property type="entry name" value="HTH_CROC1"/>
    <property type="match status" value="1"/>
</dbReference>
<evidence type="ECO:0000313" key="4">
    <source>
        <dbReference type="Proteomes" id="UP000749471"/>
    </source>
</evidence>
<dbReference type="InterPro" id="IPR001387">
    <property type="entry name" value="Cro/C1-type_HTH"/>
</dbReference>
<reference evidence="3 4" key="1">
    <citation type="submission" date="2021-06" db="EMBL/GenBank/DDBJ databases">
        <authorList>
            <person name="Sun Q."/>
            <person name="Li D."/>
        </authorList>
    </citation>
    <scope>NUCLEOTIDE SEQUENCE [LARGE SCALE GENOMIC DNA]</scope>
    <source>
        <strain evidence="3 4">MSJ-40</strain>
    </source>
</reference>
<dbReference type="RefSeq" id="WP_216522342.1">
    <property type="nucleotide sequence ID" value="NZ_JAHLPM010000030.1"/>
</dbReference>
<gene>
    <name evidence="3" type="ORF">KQI42_19915</name>
</gene>
<proteinExistence type="predicted"/>
<feature type="domain" description="HTH cro/C1-type" evidence="2">
    <location>
        <begin position="9"/>
        <end position="63"/>
    </location>
</feature>
<evidence type="ECO:0000256" key="1">
    <source>
        <dbReference type="ARBA" id="ARBA00023125"/>
    </source>
</evidence>
<dbReference type="Proteomes" id="UP000749471">
    <property type="component" value="Unassembled WGS sequence"/>
</dbReference>
<evidence type="ECO:0000313" key="3">
    <source>
        <dbReference type="EMBL" id="MBU5440264.1"/>
    </source>
</evidence>
<protein>
    <submittedName>
        <fullName evidence="3">Helix-turn-helix domain-containing protein</fullName>
    </submittedName>
</protein>
<dbReference type="EMBL" id="JAHLPM010000030">
    <property type="protein sequence ID" value="MBU5440264.1"/>
    <property type="molecule type" value="Genomic_DNA"/>
</dbReference>
<evidence type="ECO:0000259" key="2">
    <source>
        <dbReference type="PROSITE" id="PS50943"/>
    </source>
</evidence>